<accession>A0A1M5M5F8</accession>
<evidence type="ECO:0000313" key="2">
    <source>
        <dbReference type="Proteomes" id="UP000184079"/>
    </source>
</evidence>
<proteinExistence type="predicted"/>
<organism evidence="1 2">
    <name type="scientific">Virgibacillus chiguensis</name>
    <dbReference type="NCBI Taxonomy" id="411959"/>
    <lineage>
        <taxon>Bacteria</taxon>
        <taxon>Bacillati</taxon>
        <taxon>Bacillota</taxon>
        <taxon>Bacilli</taxon>
        <taxon>Bacillales</taxon>
        <taxon>Bacillaceae</taxon>
        <taxon>Virgibacillus</taxon>
    </lineage>
</organism>
<protein>
    <recommendedName>
        <fullName evidence="3">RNA polymerase subunit sigma-70</fullName>
    </recommendedName>
</protein>
<dbReference type="AlphaFoldDB" id="A0A1M5M5F8"/>
<sequence length="58" mass="6842">MHKSKKQWNAHRHTDLFAVNLHQVMELVEAEANHMEMAEELGLSLREIHVLKKKINRA</sequence>
<evidence type="ECO:0008006" key="3">
    <source>
        <dbReference type="Google" id="ProtNLM"/>
    </source>
</evidence>
<keyword evidence="2" id="KW-1185">Reference proteome</keyword>
<evidence type="ECO:0000313" key="1">
    <source>
        <dbReference type="EMBL" id="SHG72476.1"/>
    </source>
</evidence>
<gene>
    <name evidence="1" type="ORF">SAMN05421807_101379</name>
</gene>
<dbReference type="EMBL" id="FQXD01000001">
    <property type="protein sequence ID" value="SHG72476.1"/>
    <property type="molecule type" value="Genomic_DNA"/>
</dbReference>
<dbReference type="RefSeq" id="WP_162985814.1">
    <property type="nucleotide sequence ID" value="NZ_FQXD01000001.1"/>
</dbReference>
<reference evidence="2" key="1">
    <citation type="submission" date="2016-11" db="EMBL/GenBank/DDBJ databases">
        <authorList>
            <person name="Varghese N."/>
            <person name="Submissions S."/>
        </authorList>
    </citation>
    <scope>NUCLEOTIDE SEQUENCE [LARGE SCALE GENOMIC DNA]</scope>
    <source>
        <strain evidence="2">CGMCC 1.6496</strain>
    </source>
</reference>
<name>A0A1M5M5F8_9BACI</name>
<dbReference type="Proteomes" id="UP000184079">
    <property type="component" value="Unassembled WGS sequence"/>
</dbReference>